<keyword evidence="2" id="KW-1185">Reference proteome</keyword>
<dbReference type="AlphaFoldDB" id="A0AAX4K1Y8"/>
<sequence length="479" mass="54907">MCATFLDLTDDIIRDIGSLLHEDKQPFHPSFKPHWNQAGSGIHPIMQKSYINFSSTCTRIRSLCLFARINVKITKDIDIFRWVYGAPTWVANSVRRLDIDIPPPTINRVKTKAGSSNAEWHFLTLMSLLRRLTNLEELILGRLPICQGESHQFLNLINITNKHLLSNLKSLSFESPCSICSELLPKVIIPIFNHKKLDHLKLPGLQEYLKEKPSFLTQLALKNPSTSLNLKTLSIKSEFFDDDIHPASTLVCVSHHFPKLENLYMSAHDDDGIFQSSYTVFGYTKSLINPQWNFILKSDGTYDEFPELDPVDTWEQDHSMDIFLNSLTTFKNLKFLECNMAIKLGDQPYINPTNQFQKKMLAQANVNSASAPAIHSSDSHLKSAMIAVAELLIAHIPTLESGTIWEHFQNQLDTSQEYSHRWTWQSRSSSTGTSEIIFPPCPEWLDRKYMINLDGQKDWTYQLPWDINDEKNGAIENRQ</sequence>
<accession>A0AAX4K1Y8</accession>
<dbReference type="EMBL" id="CP144106">
    <property type="protein sequence ID" value="WWC91756.1"/>
    <property type="molecule type" value="Genomic_DNA"/>
</dbReference>
<dbReference type="GeneID" id="91097372"/>
<dbReference type="RefSeq" id="XP_066078518.1">
    <property type="nucleotide sequence ID" value="XM_066222421.1"/>
</dbReference>
<organism evidence="1 2">
    <name type="scientific">Kwoniella dendrophila CBS 6074</name>
    <dbReference type="NCBI Taxonomy" id="1295534"/>
    <lineage>
        <taxon>Eukaryota</taxon>
        <taxon>Fungi</taxon>
        <taxon>Dikarya</taxon>
        <taxon>Basidiomycota</taxon>
        <taxon>Agaricomycotina</taxon>
        <taxon>Tremellomycetes</taxon>
        <taxon>Tremellales</taxon>
        <taxon>Cryptococcaceae</taxon>
        <taxon>Kwoniella</taxon>
    </lineage>
</organism>
<gene>
    <name evidence="1" type="ORF">L201_006703</name>
</gene>
<evidence type="ECO:0008006" key="3">
    <source>
        <dbReference type="Google" id="ProtNLM"/>
    </source>
</evidence>
<protein>
    <recommendedName>
        <fullName evidence="3">F-box domain-containing protein</fullName>
    </recommendedName>
</protein>
<dbReference type="Proteomes" id="UP001355207">
    <property type="component" value="Chromosome 9"/>
</dbReference>
<evidence type="ECO:0000313" key="2">
    <source>
        <dbReference type="Proteomes" id="UP001355207"/>
    </source>
</evidence>
<proteinExistence type="predicted"/>
<reference evidence="1 2" key="1">
    <citation type="submission" date="2024-01" db="EMBL/GenBank/DDBJ databases">
        <title>Comparative genomics of Cryptococcus and Kwoniella reveals pathogenesis evolution and contrasting modes of karyotype evolution via chromosome fusion or intercentromeric recombination.</title>
        <authorList>
            <person name="Coelho M.A."/>
            <person name="David-Palma M."/>
            <person name="Shea T."/>
            <person name="Bowers K."/>
            <person name="McGinley-Smith S."/>
            <person name="Mohammad A.W."/>
            <person name="Gnirke A."/>
            <person name="Yurkov A.M."/>
            <person name="Nowrousian M."/>
            <person name="Sun S."/>
            <person name="Cuomo C.A."/>
            <person name="Heitman J."/>
        </authorList>
    </citation>
    <scope>NUCLEOTIDE SEQUENCE [LARGE SCALE GENOMIC DNA]</scope>
    <source>
        <strain evidence="1 2">CBS 6074</strain>
    </source>
</reference>
<evidence type="ECO:0000313" key="1">
    <source>
        <dbReference type="EMBL" id="WWC91756.1"/>
    </source>
</evidence>
<name>A0AAX4K1Y8_9TREE</name>